<accession>A0ABN1L4N7</accession>
<feature type="transmembrane region" description="Helical" evidence="1">
    <location>
        <begin position="74"/>
        <end position="93"/>
    </location>
</feature>
<organism evidence="2 3">
    <name type="scientific">Colwellia asteriadis</name>
    <dbReference type="NCBI Taxonomy" id="517723"/>
    <lineage>
        <taxon>Bacteria</taxon>
        <taxon>Pseudomonadati</taxon>
        <taxon>Pseudomonadota</taxon>
        <taxon>Gammaproteobacteria</taxon>
        <taxon>Alteromonadales</taxon>
        <taxon>Colwelliaceae</taxon>
        <taxon>Colwellia</taxon>
    </lineage>
</organism>
<dbReference type="EMBL" id="BAAAFA010000002">
    <property type="protein sequence ID" value="GAA0813770.1"/>
    <property type="molecule type" value="Genomic_DNA"/>
</dbReference>
<evidence type="ECO:0000313" key="3">
    <source>
        <dbReference type="Proteomes" id="UP001500021"/>
    </source>
</evidence>
<protein>
    <recommendedName>
        <fullName evidence="4">Acriflavin resistance protein</fullName>
    </recommendedName>
</protein>
<reference evidence="2 3" key="1">
    <citation type="journal article" date="2019" name="Int. J. Syst. Evol. Microbiol.">
        <title>The Global Catalogue of Microorganisms (GCM) 10K type strain sequencing project: providing services to taxonomists for standard genome sequencing and annotation.</title>
        <authorList>
            <consortium name="The Broad Institute Genomics Platform"/>
            <consortium name="The Broad Institute Genome Sequencing Center for Infectious Disease"/>
            <person name="Wu L."/>
            <person name="Ma J."/>
        </authorList>
    </citation>
    <scope>NUCLEOTIDE SEQUENCE [LARGE SCALE GENOMIC DNA]</scope>
    <source>
        <strain evidence="2 3">JCM 15608</strain>
    </source>
</reference>
<dbReference type="PANTHER" id="PTHR32063:SF33">
    <property type="entry name" value="RND SUPERFAMILY EFFLUX PUMP PERMEASE COMPONENT"/>
    <property type="match status" value="1"/>
</dbReference>
<dbReference type="Proteomes" id="UP001500021">
    <property type="component" value="Unassembled WGS sequence"/>
</dbReference>
<dbReference type="Gene3D" id="3.30.70.1440">
    <property type="entry name" value="Multidrug efflux transporter AcrB pore domain"/>
    <property type="match status" value="1"/>
</dbReference>
<evidence type="ECO:0000256" key="1">
    <source>
        <dbReference type="SAM" id="Phobius"/>
    </source>
</evidence>
<dbReference type="Pfam" id="PF00873">
    <property type="entry name" value="ACR_tran"/>
    <property type="match status" value="1"/>
</dbReference>
<dbReference type="SUPFAM" id="SSF82866">
    <property type="entry name" value="Multidrug efflux transporter AcrB transmembrane domain"/>
    <property type="match status" value="1"/>
</dbReference>
<evidence type="ECO:0008006" key="4">
    <source>
        <dbReference type="Google" id="ProtNLM"/>
    </source>
</evidence>
<dbReference type="PANTHER" id="PTHR32063">
    <property type="match status" value="1"/>
</dbReference>
<dbReference type="Gene3D" id="1.20.1640.10">
    <property type="entry name" value="Multidrug efflux transporter AcrB transmembrane domain"/>
    <property type="match status" value="1"/>
</dbReference>
<gene>
    <name evidence="2" type="ORF">GCM10009111_09690</name>
</gene>
<keyword evidence="3" id="KW-1185">Reference proteome</keyword>
<keyword evidence="1" id="KW-0812">Transmembrane</keyword>
<keyword evidence="1" id="KW-0472">Membrane</keyword>
<name>A0ABN1L4N7_9GAMM</name>
<proteinExistence type="predicted"/>
<feature type="transmembrane region" description="Helical" evidence="1">
    <location>
        <begin position="172"/>
        <end position="191"/>
    </location>
</feature>
<feature type="transmembrane region" description="Helical" evidence="1">
    <location>
        <begin position="203"/>
        <end position="229"/>
    </location>
</feature>
<keyword evidence="1" id="KW-1133">Transmembrane helix</keyword>
<comment type="caution">
    <text evidence="2">The sequence shown here is derived from an EMBL/GenBank/DDBJ whole genome shotgun (WGS) entry which is preliminary data.</text>
</comment>
<sequence>MAILIAGKSPSTISRVDRFRTVNVTADVEKTNTNMTILQADLKAYLDEIMVQYPGVSHSLEGEAKEQRESFGSLAWALLFVFFIIYALLAIPFKSYLQPIIVMSIIPFGMIGAVVGHWIMGMTLTIMSLLGMLALIGVVVNDSLVLVDFINKKRSEGRDLTEAVLTAGASRFRPVMLTSLTTFIGLMPLLFEQSTQAQFLIPMAVSLGFGILFATFITLILVPVNYLIVERLIALFSNKERVTQTANSKS</sequence>
<dbReference type="InterPro" id="IPR001036">
    <property type="entry name" value="Acrflvin-R"/>
</dbReference>
<feature type="transmembrane region" description="Helical" evidence="1">
    <location>
        <begin position="126"/>
        <end position="151"/>
    </location>
</feature>
<evidence type="ECO:0000313" key="2">
    <source>
        <dbReference type="EMBL" id="GAA0813770.1"/>
    </source>
</evidence>
<feature type="transmembrane region" description="Helical" evidence="1">
    <location>
        <begin position="100"/>
        <end position="120"/>
    </location>
</feature>